<sequence>MTILETDYLKQLRALRPLFQTVPAITDQIDMITSICLDLAQKRLPQHSLHPLGLEETTYLAAMVALGQQQGFRDFKTQTTTLHRLDQLLRNFRSFVAQRFGIWALLNQTFLKRWVQVFPKLNYLEIMAGNGLFSYGLTQLGQSSIATDDLSWGKSSPTARDFWLPVQSLNAIEAIKRYGGQVDAVVMIWSQDKNPIDYQVLKTFRQVMPTKYFFVIGEKFGATNSQQFWQQAHFLDSKALARLNKLYPRFDLIQDQVYLVQ</sequence>
<keyword evidence="1" id="KW-0489">Methyltransferase</keyword>
<keyword evidence="1" id="KW-0808">Transferase</keyword>
<dbReference type="GO" id="GO:0008168">
    <property type="term" value="F:methyltransferase activity"/>
    <property type="evidence" value="ECO:0007669"/>
    <property type="project" value="UniProtKB-KW"/>
</dbReference>
<dbReference type="Proteomes" id="UP001597267">
    <property type="component" value="Unassembled WGS sequence"/>
</dbReference>
<keyword evidence="2" id="KW-1185">Reference proteome</keyword>
<accession>A0ABW4J762</accession>
<evidence type="ECO:0000313" key="1">
    <source>
        <dbReference type="EMBL" id="MFD1672209.1"/>
    </source>
</evidence>
<evidence type="ECO:0000313" key="2">
    <source>
        <dbReference type="Proteomes" id="UP001597267"/>
    </source>
</evidence>
<organism evidence="1 2">
    <name type="scientific">Agrilactobacillus yilanensis</name>
    <dbReference type="NCBI Taxonomy" id="2485997"/>
    <lineage>
        <taxon>Bacteria</taxon>
        <taxon>Bacillati</taxon>
        <taxon>Bacillota</taxon>
        <taxon>Bacilli</taxon>
        <taxon>Lactobacillales</taxon>
        <taxon>Lactobacillaceae</taxon>
        <taxon>Agrilactobacillus</taxon>
    </lineage>
</organism>
<gene>
    <name evidence="1" type="ORF">ACFQ5M_08875</name>
</gene>
<dbReference type="GO" id="GO:0032259">
    <property type="term" value="P:methylation"/>
    <property type="evidence" value="ECO:0007669"/>
    <property type="project" value="UniProtKB-KW"/>
</dbReference>
<reference evidence="2" key="1">
    <citation type="journal article" date="2019" name="Int. J. Syst. Evol. Microbiol.">
        <title>The Global Catalogue of Microorganisms (GCM) 10K type strain sequencing project: providing services to taxonomists for standard genome sequencing and annotation.</title>
        <authorList>
            <consortium name="The Broad Institute Genomics Platform"/>
            <consortium name="The Broad Institute Genome Sequencing Center for Infectious Disease"/>
            <person name="Wu L."/>
            <person name="Ma J."/>
        </authorList>
    </citation>
    <scope>NUCLEOTIDE SEQUENCE [LARGE SCALE GENOMIC DNA]</scope>
    <source>
        <strain evidence="2">CCM 8896</strain>
    </source>
</reference>
<dbReference type="EMBL" id="JBHTOP010000023">
    <property type="protein sequence ID" value="MFD1672209.1"/>
    <property type="molecule type" value="Genomic_DNA"/>
</dbReference>
<protein>
    <submittedName>
        <fullName evidence="1">SAM-dependent methyltransferase</fullName>
    </submittedName>
</protein>
<dbReference type="RefSeq" id="WP_125714799.1">
    <property type="nucleotide sequence ID" value="NZ_JBHTOP010000023.1"/>
</dbReference>
<name>A0ABW4J762_9LACO</name>
<proteinExistence type="predicted"/>
<comment type="caution">
    <text evidence="1">The sequence shown here is derived from an EMBL/GenBank/DDBJ whole genome shotgun (WGS) entry which is preliminary data.</text>
</comment>